<dbReference type="EMBL" id="GBBK01005758">
    <property type="protein sequence ID" value="JAC18724.1"/>
    <property type="molecule type" value="mRNA"/>
</dbReference>
<proteinExistence type="evidence at transcript level"/>
<sequence length="68" mass="7589">MVTVCILNLFLIVWLIYVNCNCRFFLAKYGKPVPSRHGVFRNPSCAYRANIVSTLGFETDPAACSTSV</sequence>
<keyword evidence="1" id="KW-0472">Membrane</keyword>
<name>A0A023FDB7_AMBCJ</name>
<feature type="transmembrane region" description="Helical" evidence="1">
    <location>
        <begin position="6"/>
        <end position="26"/>
    </location>
</feature>
<organism evidence="2">
    <name type="scientific">Amblyomma cajennense</name>
    <name type="common">Cayenne tick</name>
    <name type="synonym">Acarus cajennensis</name>
    <dbReference type="NCBI Taxonomy" id="34607"/>
    <lineage>
        <taxon>Eukaryota</taxon>
        <taxon>Metazoa</taxon>
        <taxon>Ecdysozoa</taxon>
        <taxon>Arthropoda</taxon>
        <taxon>Chelicerata</taxon>
        <taxon>Arachnida</taxon>
        <taxon>Acari</taxon>
        <taxon>Parasitiformes</taxon>
        <taxon>Ixodida</taxon>
        <taxon>Ixodoidea</taxon>
        <taxon>Ixodidae</taxon>
        <taxon>Amblyomminae</taxon>
        <taxon>Amblyomma</taxon>
    </lineage>
</organism>
<reference evidence="2" key="1">
    <citation type="submission" date="2014-03" db="EMBL/GenBank/DDBJ databases">
        <title>The sialotranscriptome of Amblyomma triste, Amblyomma parvum and Amblyomma cajennense ticks, uncovered by 454-based RNA-seq.</title>
        <authorList>
            <person name="Garcia G.R."/>
            <person name="Gardinassi L.G."/>
            <person name="Ribeiro J.M."/>
            <person name="Anatriello E."/>
            <person name="Ferreira B.R."/>
            <person name="Moreira H.N."/>
            <person name="Mafra C."/>
            <person name="Olegario M.M."/>
            <person name="Szabo P.J."/>
            <person name="Miranda-Santos I.K."/>
            <person name="Maruyama S.R."/>
        </authorList>
    </citation>
    <scope>NUCLEOTIDE SEQUENCE</scope>
    <source>
        <strain evidence="2">Uberlandia</strain>
        <tissue evidence="2">Salivary glands</tissue>
    </source>
</reference>
<evidence type="ECO:0000256" key="1">
    <source>
        <dbReference type="SAM" id="Phobius"/>
    </source>
</evidence>
<keyword evidence="1" id="KW-0812">Transmembrane</keyword>
<evidence type="ECO:0000313" key="2">
    <source>
        <dbReference type="EMBL" id="JAC18724.1"/>
    </source>
</evidence>
<keyword evidence="1" id="KW-1133">Transmembrane helix</keyword>
<accession>A0A023FDB7</accession>
<dbReference type="AlphaFoldDB" id="A0A023FDB7"/>
<protein>
    <submittedName>
        <fullName evidence="2">Putative secreted protein</fullName>
    </submittedName>
</protein>